<dbReference type="InterPro" id="IPR020936">
    <property type="entry name" value="TrhO"/>
</dbReference>
<sequence length="429" mass="47950">MKETWLPTGASDPVSFTCTCPALSKGDGLVLLFYRYFDATPSVPTSHYDLKNDPASLASFHATVTQKLEIGGKIRIAREGFNVTIGGTKFAVEDYMQECISHWSFAGLDLSTQEKQYQFFKPTCGGCACVFGGSPASVRVTSEITPMGVTNYIPAKWDQVESLSPADFHERCHSNPNTMLVDVRNHYESRIGYFIDPKSGEPALRPALRRFSQWPQYVKRRLVGSGENRPAGPRNIMTYCTGGIRCEKGARFLQENLDAENGDQVCTLHGGIAAYLTWMDDEISSGRKSSEESLFRGKNYVFDARGSTGLDSVPDSDPISTCHDCKKPCDRLSKCRSRCCHLILVICDDCELKTTRCCQSCEEFDKQAPSTELNSGQTERRPVCFCEKEREAELWGATYEKDLKIQGWKKNKRKLQSGTSINIQVMTIQ</sequence>
<protein>
    <recommendedName>
        <fullName evidence="1">Rhodanese domain-containing protein</fullName>
    </recommendedName>
</protein>
<accession>A0A1E1JR71</accession>
<dbReference type="Pfam" id="PF12368">
    <property type="entry name" value="Rhodanese_C"/>
    <property type="match status" value="1"/>
</dbReference>
<reference evidence="3" key="1">
    <citation type="submission" date="2016-03" db="EMBL/GenBank/DDBJ databases">
        <authorList>
            <person name="Ploux O."/>
        </authorList>
    </citation>
    <scope>NUCLEOTIDE SEQUENCE [LARGE SCALE GENOMIC DNA]</scope>
    <source>
        <strain evidence="3">UK7</strain>
    </source>
</reference>
<gene>
    <name evidence="2" type="ORF">RCO7_01106</name>
</gene>
<proteinExistence type="predicted"/>
<name>A0A1E1JR71_9HELO</name>
<evidence type="ECO:0000259" key="1">
    <source>
        <dbReference type="PROSITE" id="PS50206"/>
    </source>
</evidence>
<dbReference type="Proteomes" id="UP000178129">
    <property type="component" value="Unassembled WGS sequence"/>
</dbReference>
<feature type="domain" description="Rhodanese" evidence="1">
    <location>
        <begin position="174"/>
        <end position="277"/>
    </location>
</feature>
<keyword evidence="3" id="KW-1185">Reference proteome</keyword>
<dbReference type="PANTHER" id="PTHR43268:SF6">
    <property type="entry name" value="THIOSULFATE SULFURTRANSFERASE_RHODANESE-LIKE DOMAIN-CONTAINING PROTEIN 2"/>
    <property type="match status" value="1"/>
</dbReference>
<dbReference type="PANTHER" id="PTHR43268">
    <property type="entry name" value="THIOSULFATE SULFURTRANSFERASE/RHODANESE-LIKE DOMAIN-CONTAINING PROTEIN 2"/>
    <property type="match status" value="1"/>
</dbReference>
<dbReference type="Gene3D" id="3.40.250.10">
    <property type="entry name" value="Rhodanese-like domain"/>
    <property type="match status" value="1"/>
</dbReference>
<dbReference type="Gene3D" id="3.30.70.100">
    <property type="match status" value="1"/>
</dbReference>
<dbReference type="SUPFAM" id="SSF52821">
    <property type="entry name" value="Rhodanese/Cell cycle control phosphatase"/>
    <property type="match status" value="1"/>
</dbReference>
<dbReference type="Pfam" id="PF17773">
    <property type="entry name" value="UPF0176_N"/>
    <property type="match status" value="1"/>
</dbReference>
<evidence type="ECO:0000313" key="2">
    <source>
        <dbReference type="EMBL" id="CZS88140.1"/>
    </source>
</evidence>
<dbReference type="STRING" id="914237.A0A1E1JR71"/>
<dbReference type="InterPro" id="IPR001763">
    <property type="entry name" value="Rhodanese-like_dom"/>
</dbReference>
<dbReference type="InterPro" id="IPR022111">
    <property type="entry name" value="Rhodanese_C"/>
</dbReference>
<organism evidence="2 3">
    <name type="scientific">Rhynchosporium graminicola</name>
    <dbReference type="NCBI Taxonomy" id="2792576"/>
    <lineage>
        <taxon>Eukaryota</taxon>
        <taxon>Fungi</taxon>
        <taxon>Dikarya</taxon>
        <taxon>Ascomycota</taxon>
        <taxon>Pezizomycotina</taxon>
        <taxon>Leotiomycetes</taxon>
        <taxon>Helotiales</taxon>
        <taxon>Ploettnerulaceae</taxon>
        <taxon>Rhynchosporium</taxon>
    </lineage>
</organism>
<dbReference type="EMBL" id="FJUW01000001">
    <property type="protein sequence ID" value="CZS88140.1"/>
    <property type="molecule type" value="Genomic_DNA"/>
</dbReference>
<dbReference type="InterPro" id="IPR036873">
    <property type="entry name" value="Rhodanese-like_dom_sf"/>
</dbReference>
<dbReference type="InterPro" id="IPR040503">
    <property type="entry name" value="TRHO_N"/>
</dbReference>
<dbReference type="AlphaFoldDB" id="A0A1E1JR71"/>
<evidence type="ECO:0000313" key="3">
    <source>
        <dbReference type="Proteomes" id="UP000178129"/>
    </source>
</evidence>
<dbReference type="PROSITE" id="PS50206">
    <property type="entry name" value="RHODANESE_3"/>
    <property type="match status" value="1"/>
</dbReference>
<comment type="caution">
    <text evidence="2">The sequence shown here is derived from an EMBL/GenBank/DDBJ whole genome shotgun (WGS) entry which is preliminary data.</text>
</comment>
<dbReference type="InParanoid" id="A0A1E1JR71"/>